<protein>
    <submittedName>
        <fullName evidence="3">Dolichol phosphate-mannose biosynthesis regulatory protein</fullName>
    </submittedName>
</protein>
<reference evidence="3" key="1">
    <citation type="submission" date="2017-02" db="UniProtKB">
        <authorList>
            <consortium name="WormBaseParasite"/>
        </authorList>
    </citation>
    <scope>IDENTIFICATION</scope>
</reference>
<evidence type="ECO:0000256" key="1">
    <source>
        <dbReference type="SAM" id="Phobius"/>
    </source>
</evidence>
<feature type="transmembrane region" description="Helical" evidence="1">
    <location>
        <begin position="25"/>
        <end position="45"/>
    </location>
</feature>
<dbReference type="AlphaFoldDB" id="A0A0M3HZM2"/>
<name>A0A0M3HZM2_ASCLU</name>
<keyword evidence="1" id="KW-1133">Transmembrane helix</keyword>
<keyword evidence="1" id="KW-0812">Transmembrane</keyword>
<accession>A0A0M3HZM2</accession>
<proteinExistence type="predicted"/>
<organism evidence="2 3">
    <name type="scientific">Ascaris lumbricoides</name>
    <name type="common">Giant roundworm</name>
    <dbReference type="NCBI Taxonomy" id="6252"/>
    <lineage>
        <taxon>Eukaryota</taxon>
        <taxon>Metazoa</taxon>
        <taxon>Ecdysozoa</taxon>
        <taxon>Nematoda</taxon>
        <taxon>Chromadorea</taxon>
        <taxon>Rhabditida</taxon>
        <taxon>Spirurina</taxon>
        <taxon>Ascaridomorpha</taxon>
        <taxon>Ascaridoidea</taxon>
        <taxon>Ascarididae</taxon>
        <taxon>Ascaris</taxon>
    </lineage>
</organism>
<evidence type="ECO:0000313" key="2">
    <source>
        <dbReference type="Proteomes" id="UP000036681"/>
    </source>
</evidence>
<dbReference type="Proteomes" id="UP000036681">
    <property type="component" value="Unplaced"/>
</dbReference>
<keyword evidence="1" id="KW-0472">Membrane</keyword>
<evidence type="ECO:0000313" key="3">
    <source>
        <dbReference type="WBParaSite" id="ALUE_0000918201-mRNA-1"/>
    </source>
</evidence>
<sequence length="53" mass="5931">MSVFTCHLCQFSTEHSSSVRPLLKFIFPIVSTVIALSIIVIFVNFTPSVTEKD</sequence>
<dbReference type="WBParaSite" id="ALUE_0000918201-mRNA-1">
    <property type="protein sequence ID" value="ALUE_0000918201-mRNA-1"/>
    <property type="gene ID" value="ALUE_0000918201"/>
</dbReference>
<keyword evidence="2" id="KW-1185">Reference proteome</keyword>